<gene>
    <name evidence="1" type="ORF">LCGC14_1753530</name>
</gene>
<sequence>MLNFECADAKDGEMAELCFTDSDGDDSVKILVTQQTAWDIAKEIQKKFSYAAQKGIKGD</sequence>
<name>A0A0F9K2N9_9ZZZZ</name>
<evidence type="ECO:0000313" key="1">
    <source>
        <dbReference type="EMBL" id="KKM05493.1"/>
    </source>
</evidence>
<accession>A0A0F9K2N9</accession>
<comment type="caution">
    <text evidence="1">The sequence shown here is derived from an EMBL/GenBank/DDBJ whole genome shotgun (WGS) entry which is preliminary data.</text>
</comment>
<organism evidence="1">
    <name type="scientific">marine sediment metagenome</name>
    <dbReference type="NCBI Taxonomy" id="412755"/>
    <lineage>
        <taxon>unclassified sequences</taxon>
        <taxon>metagenomes</taxon>
        <taxon>ecological metagenomes</taxon>
    </lineage>
</organism>
<reference evidence="1" key="1">
    <citation type="journal article" date="2015" name="Nature">
        <title>Complex archaea that bridge the gap between prokaryotes and eukaryotes.</title>
        <authorList>
            <person name="Spang A."/>
            <person name="Saw J.H."/>
            <person name="Jorgensen S.L."/>
            <person name="Zaremba-Niedzwiedzka K."/>
            <person name="Martijn J."/>
            <person name="Lind A.E."/>
            <person name="van Eijk R."/>
            <person name="Schleper C."/>
            <person name="Guy L."/>
            <person name="Ettema T.J."/>
        </authorList>
    </citation>
    <scope>NUCLEOTIDE SEQUENCE</scope>
</reference>
<dbReference type="AlphaFoldDB" id="A0A0F9K2N9"/>
<dbReference type="EMBL" id="LAZR01016207">
    <property type="protein sequence ID" value="KKM05493.1"/>
    <property type="molecule type" value="Genomic_DNA"/>
</dbReference>
<protein>
    <submittedName>
        <fullName evidence="1">Uncharacterized protein</fullName>
    </submittedName>
</protein>
<proteinExistence type="predicted"/>